<evidence type="ECO:0000256" key="1">
    <source>
        <dbReference type="ARBA" id="ARBA00009743"/>
    </source>
</evidence>
<evidence type="ECO:0000256" key="4">
    <source>
        <dbReference type="ARBA" id="ARBA00023180"/>
    </source>
</evidence>
<dbReference type="CDD" id="cd14792">
    <property type="entry name" value="GH27"/>
    <property type="match status" value="1"/>
</dbReference>
<dbReference type="Proteomes" id="UP001519460">
    <property type="component" value="Unassembled WGS sequence"/>
</dbReference>
<dbReference type="PANTHER" id="PTHR11452:SF83">
    <property type="entry name" value="ALPHA-GALACTOSIDASE"/>
    <property type="match status" value="1"/>
</dbReference>
<evidence type="ECO:0000313" key="9">
    <source>
        <dbReference type="EMBL" id="KAK7460742.1"/>
    </source>
</evidence>
<dbReference type="InterPro" id="IPR002241">
    <property type="entry name" value="Glyco_hydro_27"/>
</dbReference>
<feature type="chain" id="PRO_5044833891" description="Alpha-galactosidase" evidence="7">
    <location>
        <begin position="17"/>
        <end position="337"/>
    </location>
</feature>
<proteinExistence type="inferred from homology"/>
<reference evidence="9 10" key="1">
    <citation type="journal article" date="2023" name="Sci. Data">
        <title>Genome assembly of the Korean intertidal mud-creeper Batillaria attramentaria.</title>
        <authorList>
            <person name="Patra A.K."/>
            <person name="Ho P.T."/>
            <person name="Jun S."/>
            <person name="Lee S.J."/>
            <person name="Kim Y."/>
            <person name="Won Y.J."/>
        </authorList>
    </citation>
    <scope>NUCLEOTIDE SEQUENCE [LARGE SCALE GENOMIC DNA]</scope>
    <source>
        <strain evidence="9">Wonlab-2016</strain>
    </source>
</reference>
<comment type="similarity">
    <text evidence="1 6">Belongs to the glycosyl hydrolase 27 family.</text>
</comment>
<feature type="signal peptide" evidence="7">
    <location>
        <begin position="1"/>
        <end position="16"/>
    </location>
</feature>
<evidence type="ECO:0000256" key="6">
    <source>
        <dbReference type="RuleBase" id="RU361168"/>
    </source>
</evidence>
<evidence type="ECO:0000256" key="3">
    <source>
        <dbReference type="ARBA" id="ARBA00023157"/>
    </source>
</evidence>
<dbReference type="Gene3D" id="2.60.40.1180">
    <property type="entry name" value="Golgi alpha-mannosidase II"/>
    <property type="match status" value="1"/>
</dbReference>
<evidence type="ECO:0000256" key="2">
    <source>
        <dbReference type="ARBA" id="ARBA00022801"/>
    </source>
</evidence>
<accession>A0ABD0J4P3</accession>
<dbReference type="Pfam" id="PF17450">
    <property type="entry name" value="Melibiase_2_C"/>
    <property type="match status" value="1"/>
</dbReference>
<dbReference type="AlphaFoldDB" id="A0ABD0J4P3"/>
<keyword evidence="3 6" id="KW-1015">Disulfide bond</keyword>
<feature type="domain" description="Alpha galactosidase A C-terminal" evidence="8">
    <location>
        <begin position="256"/>
        <end position="328"/>
    </location>
</feature>
<sequence length="337" mass="37714">MKVYVWLSTVVSMATALDNGLARTPPMGWLSWERFRCNIDCDADPNNCISEQLFKQMADIMVEEGYQDAGYNYVSIDACWPAPQRDANGSLVPDPKRFPSGMNALIHSKGLKFGMYEDFGHTTCLGFPGSEFYMQQDAQTFASWEIDLLKFDGCYSNPRDADYGYPVMEFFLNKTGRPILFSCEWSVYQRKQGMAINYTAVANGCNTWRNYNDIQDSWDSVLEILDYWGNNTGDFLSKAGPGSFSDPDMAGREGIFQVWRKELAQDGSYAIAIINSSDHGMPNLFNSTLGELGLSNSNGYNVTEVFDGTPMGQFKPQSPFNFRVNPSGILLVTCAPL</sequence>
<dbReference type="SUPFAM" id="SSF51011">
    <property type="entry name" value="Glycosyl hydrolase domain"/>
    <property type="match status" value="1"/>
</dbReference>
<dbReference type="InterPro" id="IPR013785">
    <property type="entry name" value="Aldolase_TIM"/>
</dbReference>
<gene>
    <name evidence="9" type="ORF">BaRGS_00038857</name>
</gene>
<organism evidence="9 10">
    <name type="scientific">Batillaria attramentaria</name>
    <dbReference type="NCBI Taxonomy" id="370345"/>
    <lineage>
        <taxon>Eukaryota</taxon>
        <taxon>Metazoa</taxon>
        <taxon>Spiralia</taxon>
        <taxon>Lophotrochozoa</taxon>
        <taxon>Mollusca</taxon>
        <taxon>Gastropoda</taxon>
        <taxon>Caenogastropoda</taxon>
        <taxon>Sorbeoconcha</taxon>
        <taxon>Cerithioidea</taxon>
        <taxon>Batillariidae</taxon>
        <taxon>Batillaria</taxon>
    </lineage>
</organism>
<dbReference type="InterPro" id="IPR013780">
    <property type="entry name" value="Glyco_hydro_b"/>
</dbReference>
<dbReference type="Gene3D" id="3.20.20.70">
    <property type="entry name" value="Aldolase class I"/>
    <property type="match status" value="1"/>
</dbReference>
<dbReference type="PANTHER" id="PTHR11452">
    <property type="entry name" value="ALPHA-GALACTOSIDASE/ALPHA-N-ACETYLGALACTOSAMINIDASE"/>
    <property type="match status" value="1"/>
</dbReference>
<keyword evidence="2 6" id="KW-0378">Hydrolase</keyword>
<evidence type="ECO:0000313" key="10">
    <source>
        <dbReference type="Proteomes" id="UP001519460"/>
    </source>
</evidence>
<evidence type="ECO:0000256" key="5">
    <source>
        <dbReference type="ARBA" id="ARBA00023295"/>
    </source>
</evidence>
<dbReference type="Pfam" id="PF16499">
    <property type="entry name" value="Melibiase_2"/>
    <property type="match status" value="1"/>
</dbReference>
<dbReference type="InterPro" id="IPR017853">
    <property type="entry name" value="GH"/>
</dbReference>
<keyword evidence="10" id="KW-1185">Reference proteome</keyword>
<dbReference type="GO" id="GO:0016798">
    <property type="term" value="F:hydrolase activity, acting on glycosyl bonds"/>
    <property type="evidence" value="ECO:0007669"/>
    <property type="project" value="UniProtKB-KW"/>
</dbReference>
<comment type="subunit">
    <text evidence="6">Homodimer.</text>
</comment>
<dbReference type="PRINTS" id="PR00740">
    <property type="entry name" value="GLHYDRLASE27"/>
</dbReference>
<keyword evidence="5 6" id="KW-0326">Glycosidase</keyword>
<dbReference type="FunFam" id="3.20.20.70:FF:000197">
    <property type="entry name" value="Alpha-galactosidase"/>
    <property type="match status" value="1"/>
</dbReference>
<comment type="caution">
    <text evidence="9">The sequence shown here is derived from an EMBL/GenBank/DDBJ whole genome shotgun (WGS) entry which is preliminary data.</text>
</comment>
<keyword evidence="7" id="KW-0732">Signal</keyword>
<dbReference type="SUPFAM" id="SSF51445">
    <property type="entry name" value="(Trans)glycosidases"/>
    <property type="match status" value="1"/>
</dbReference>
<dbReference type="EC" id="3.2.1.-" evidence="6"/>
<evidence type="ECO:0000259" key="8">
    <source>
        <dbReference type="Pfam" id="PF17450"/>
    </source>
</evidence>
<name>A0ABD0J4P3_9CAEN</name>
<keyword evidence="4" id="KW-0325">Glycoprotein</keyword>
<dbReference type="InterPro" id="IPR035373">
    <property type="entry name" value="Melibiase/NAGA_C"/>
</dbReference>
<dbReference type="EMBL" id="JACVVK020000647">
    <property type="protein sequence ID" value="KAK7460742.1"/>
    <property type="molecule type" value="Genomic_DNA"/>
</dbReference>
<protein>
    <recommendedName>
        <fullName evidence="6">Alpha-galactosidase</fullName>
        <ecNumber evidence="6">3.2.1.-</ecNumber>
    </recommendedName>
</protein>
<evidence type="ECO:0000256" key="7">
    <source>
        <dbReference type="SAM" id="SignalP"/>
    </source>
</evidence>